<dbReference type="HOGENOM" id="CLU_1936373_0_0_5"/>
<accession>A0A0B4X3F6</accession>
<evidence type="ECO:0000313" key="1">
    <source>
        <dbReference type="EMBL" id="AJD41671.1"/>
    </source>
</evidence>
<proteinExistence type="predicted"/>
<name>A0A0B4X3F6_9HYPH</name>
<dbReference type="Proteomes" id="UP000031368">
    <property type="component" value="Chromosome"/>
</dbReference>
<gene>
    <name evidence="1" type="ORF">RGR602_CH02345</name>
</gene>
<dbReference type="KEGG" id="rga:RGR602_CH02345"/>
<dbReference type="AlphaFoldDB" id="A0A0B4X3F6"/>
<organism evidence="1 2">
    <name type="scientific">Rhizobium gallicum bv. gallicum R602sp</name>
    <dbReference type="NCBI Taxonomy" id="1041138"/>
    <lineage>
        <taxon>Bacteria</taxon>
        <taxon>Pseudomonadati</taxon>
        <taxon>Pseudomonadota</taxon>
        <taxon>Alphaproteobacteria</taxon>
        <taxon>Hyphomicrobiales</taxon>
        <taxon>Rhizobiaceae</taxon>
        <taxon>Rhizobium/Agrobacterium group</taxon>
        <taxon>Rhizobium</taxon>
    </lineage>
</organism>
<reference evidence="1 2" key="1">
    <citation type="submission" date="2013-11" db="EMBL/GenBank/DDBJ databases">
        <title>Complete genome sequence of Rhizobium gallicum bv. gallicum R602.</title>
        <authorList>
            <person name="Bustos P."/>
            <person name="Santamaria R.I."/>
            <person name="Lozano L."/>
            <person name="Acosta J.L."/>
            <person name="Ormeno-Orrillo E."/>
            <person name="Rogel M.A."/>
            <person name="Romero D."/>
            <person name="Cevallos M.A."/>
            <person name="Martinez-Romero E."/>
            <person name="Gonzalez V."/>
        </authorList>
    </citation>
    <scope>NUCLEOTIDE SEQUENCE [LARGE SCALE GENOMIC DNA]</scope>
    <source>
        <strain evidence="1 2">R602</strain>
    </source>
</reference>
<dbReference type="RefSeq" id="WP_039845220.1">
    <property type="nucleotide sequence ID" value="NZ_CP006877.1"/>
</dbReference>
<protein>
    <submittedName>
        <fullName evidence="1">Uncharacterized protein</fullName>
    </submittedName>
</protein>
<keyword evidence="2" id="KW-1185">Reference proteome</keyword>
<sequence>MTLDVYEGAQYVFLSGKLRGILTVSGDPDRDPLQLNASDGSTVFIGREELYASLARSEVIHWARVGQSTTSSALPKLFAGSPLAEERFESVRKQKRRFETERLLSYIMDRYASDEEHADLEAFLERGEET</sequence>
<evidence type="ECO:0000313" key="2">
    <source>
        <dbReference type="Proteomes" id="UP000031368"/>
    </source>
</evidence>
<dbReference type="EMBL" id="CP006877">
    <property type="protein sequence ID" value="AJD41671.1"/>
    <property type="molecule type" value="Genomic_DNA"/>
</dbReference>